<dbReference type="Proteomes" id="UP000222106">
    <property type="component" value="Unassembled WGS sequence"/>
</dbReference>
<gene>
    <name evidence="10" type="ORF">ATJ97_1273</name>
</gene>
<dbReference type="CDD" id="cd09883">
    <property type="entry name" value="PIN_VapC_PhoHL-ATPase"/>
    <property type="match status" value="1"/>
</dbReference>
<dbReference type="SMART" id="SM00670">
    <property type="entry name" value="PINc"/>
    <property type="match status" value="1"/>
</dbReference>
<evidence type="ECO:0000313" key="10">
    <source>
        <dbReference type="EMBL" id="PFG38786.1"/>
    </source>
</evidence>
<evidence type="ECO:0000313" key="11">
    <source>
        <dbReference type="Proteomes" id="UP000222106"/>
    </source>
</evidence>
<comment type="similarity">
    <text evidence="7">In the N-terminal section; belongs to the PINc/VapC protein family.</text>
</comment>
<dbReference type="GO" id="GO:0046872">
    <property type="term" value="F:metal ion binding"/>
    <property type="evidence" value="ECO:0007669"/>
    <property type="project" value="UniProtKB-KW"/>
</dbReference>
<comment type="caution">
    <text evidence="10">The sequence shown here is derived from an EMBL/GenBank/DDBJ whole genome shotgun (WGS) entry which is preliminary data.</text>
</comment>
<evidence type="ECO:0000256" key="4">
    <source>
        <dbReference type="ARBA" id="ARBA00022801"/>
    </source>
</evidence>
<keyword evidence="2" id="KW-0479">Metal-binding</keyword>
<evidence type="ECO:0000256" key="5">
    <source>
        <dbReference type="ARBA" id="ARBA00022840"/>
    </source>
</evidence>
<keyword evidence="5" id="KW-0067">ATP-binding</keyword>
<dbReference type="InterPro" id="IPR027417">
    <property type="entry name" value="P-loop_NTPase"/>
</dbReference>
<dbReference type="SUPFAM" id="SSF52540">
    <property type="entry name" value="P-loop containing nucleoside triphosphate hydrolases"/>
    <property type="match status" value="1"/>
</dbReference>
<dbReference type="PANTHER" id="PTHR30473:SF2">
    <property type="entry name" value="PIN DOMAIN-CONTAINING PROTEIN"/>
    <property type="match status" value="1"/>
</dbReference>
<keyword evidence="4" id="KW-0378">Hydrolase</keyword>
<name>A0A2A9EJK2_9MICO</name>
<dbReference type="AlphaFoldDB" id="A0A2A9EJK2"/>
<evidence type="ECO:0000259" key="9">
    <source>
        <dbReference type="SMART" id="SM00670"/>
    </source>
</evidence>
<keyword evidence="3" id="KW-0547">Nucleotide-binding</keyword>
<dbReference type="Gene3D" id="3.40.50.1010">
    <property type="entry name" value="5'-nuclease"/>
    <property type="match status" value="1"/>
</dbReference>
<feature type="region of interest" description="Disordered" evidence="8">
    <location>
        <begin position="1"/>
        <end position="21"/>
    </location>
</feature>
<evidence type="ECO:0000256" key="3">
    <source>
        <dbReference type="ARBA" id="ARBA00022741"/>
    </source>
</evidence>
<evidence type="ECO:0000256" key="6">
    <source>
        <dbReference type="ARBA" id="ARBA00022842"/>
    </source>
</evidence>
<evidence type="ECO:0000256" key="1">
    <source>
        <dbReference type="ARBA" id="ARBA00022722"/>
    </source>
</evidence>
<dbReference type="InterPro" id="IPR051451">
    <property type="entry name" value="PhoH2-like"/>
</dbReference>
<dbReference type="Pfam" id="PF13638">
    <property type="entry name" value="PIN_4"/>
    <property type="match status" value="1"/>
</dbReference>
<keyword evidence="11" id="KW-1185">Reference proteome</keyword>
<feature type="compositionally biased region" description="Polar residues" evidence="8">
    <location>
        <begin position="1"/>
        <end position="10"/>
    </location>
</feature>
<evidence type="ECO:0000256" key="8">
    <source>
        <dbReference type="SAM" id="MobiDB-lite"/>
    </source>
</evidence>
<dbReference type="InterPro" id="IPR002716">
    <property type="entry name" value="PIN_dom"/>
</dbReference>
<sequence length="473" mass="50287">MSIDRTTSAPQPLDAGAGEATPGADVAAEIGVAEPTGTALRTYVLDTSVLLSDPRAILRFAEHDVVLPVVVITELEAKRHHAELGYFARSALRLLDDLRVTHGRLDSAVPVGDDGGTVRVELNHSSELVLPSGLRLGDNDTRILAVAANLAAEGHAVTVVSKDLPMRVKASAVGLHAEEYRAQQVVDSGYTGMTTAELTESEMAQLWDEGQVAVADLATPGSLTQVPTHTGAVLHSPRGSALGRVAADGTLRLVRGDREVFGVRGRSAEQRIAIDHLVDPDIGIVSLGGRAGTGKSALALCAGLEAVLERREHRKVVVFRPLYAVGGQELGYLPGDQTEKMNPWAEAVYDTLGAVVAPEVLDEVIARGMLEVLPLTHIRGRSLHEAFVIVDEAQSLERNVLLTVLSRIGQNSKVVLTHDVAQRDNLRVGRHDGVAAVVEALKGKELFAHVTLTRSERSAVSALVTDLLEGIDI</sequence>
<dbReference type="InterPro" id="IPR029060">
    <property type="entry name" value="PIN-like_dom_sf"/>
</dbReference>
<protein>
    <submittedName>
        <fullName evidence="10">PhoH-like ATPase</fullName>
    </submittedName>
</protein>
<dbReference type="InterPro" id="IPR003714">
    <property type="entry name" value="PhoH"/>
</dbReference>
<dbReference type="GO" id="GO:0005524">
    <property type="term" value="F:ATP binding"/>
    <property type="evidence" value="ECO:0007669"/>
    <property type="project" value="UniProtKB-KW"/>
</dbReference>
<dbReference type="Pfam" id="PF02562">
    <property type="entry name" value="PhoH"/>
    <property type="match status" value="1"/>
</dbReference>
<evidence type="ECO:0000256" key="2">
    <source>
        <dbReference type="ARBA" id="ARBA00022723"/>
    </source>
</evidence>
<dbReference type="GO" id="GO:0004518">
    <property type="term" value="F:nuclease activity"/>
    <property type="evidence" value="ECO:0007669"/>
    <property type="project" value="UniProtKB-KW"/>
</dbReference>
<keyword evidence="1" id="KW-0540">Nuclease</keyword>
<organism evidence="10 11">
    <name type="scientific">Georgenia soli</name>
    <dbReference type="NCBI Taxonomy" id="638953"/>
    <lineage>
        <taxon>Bacteria</taxon>
        <taxon>Bacillati</taxon>
        <taxon>Actinomycetota</taxon>
        <taxon>Actinomycetes</taxon>
        <taxon>Micrococcales</taxon>
        <taxon>Bogoriellaceae</taxon>
        <taxon>Georgenia</taxon>
    </lineage>
</organism>
<reference evidence="10 11" key="1">
    <citation type="submission" date="2017-10" db="EMBL/GenBank/DDBJ databases">
        <title>Sequencing the genomes of 1000 actinobacteria strains.</title>
        <authorList>
            <person name="Klenk H.-P."/>
        </authorList>
    </citation>
    <scope>NUCLEOTIDE SEQUENCE [LARGE SCALE GENOMIC DNA]</scope>
    <source>
        <strain evidence="10 11">DSM 21838</strain>
    </source>
</reference>
<feature type="domain" description="PIN" evidence="9">
    <location>
        <begin position="41"/>
        <end position="168"/>
    </location>
</feature>
<keyword evidence="6" id="KW-0460">Magnesium</keyword>
<evidence type="ECO:0000256" key="7">
    <source>
        <dbReference type="ARBA" id="ARBA00046345"/>
    </source>
</evidence>
<dbReference type="GO" id="GO:0016787">
    <property type="term" value="F:hydrolase activity"/>
    <property type="evidence" value="ECO:0007669"/>
    <property type="project" value="UniProtKB-KW"/>
</dbReference>
<dbReference type="Gene3D" id="3.40.50.300">
    <property type="entry name" value="P-loop containing nucleotide triphosphate hydrolases"/>
    <property type="match status" value="1"/>
</dbReference>
<dbReference type="PANTHER" id="PTHR30473">
    <property type="entry name" value="PROTEIN PHOH"/>
    <property type="match status" value="1"/>
</dbReference>
<accession>A0A2A9EJK2</accession>
<proteinExistence type="inferred from homology"/>
<dbReference type="SUPFAM" id="SSF88723">
    <property type="entry name" value="PIN domain-like"/>
    <property type="match status" value="1"/>
</dbReference>
<dbReference type="GO" id="GO:0005829">
    <property type="term" value="C:cytosol"/>
    <property type="evidence" value="ECO:0007669"/>
    <property type="project" value="TreeGrafter"/>
</dbReference>
<dbReference type="EMBL" id="PDJI01000004">
    <property type="protein sequence ID" value="PFG38786.1"/>
    <property type="molecule type" value="Genomic_DNA"/>
</dbReference>